<protein>
    <recommendedName>
        <fullName evidence="3">C-type lectin domain-containing protein</fullName>
    </recommendedName>
</protein>
<dbReference type="InterPro" id="IPR016187">
    <property type="entry name" value="CTDL_fold"/>
</dbReference>
<dbReference type="PANTHER" id="PTHR22801">
    <property type="entry name" value="LITHOSTATHINE"/>
    <property type="match status" value="1"/>
</dbReference>
<dbReference type="Pfam" id="PF00059">
    <property type="entry name" value="Lectin_C"/>
    <property type="match status" value="1"/>
</dbReference>
<evidence type="ECO:0000313" key="4">
    <source>
        <dbReference type="EMBL" id="EEN67147.1"/>
    </source>
</evidence>
<dbReference type="EMBL" id="GG666471">
    <property type="protein sequence ID" value="EEN67147.1"/>
    <property type="molecule type" value="Genomic_DNA"/>
</dbReference>
<dbReference type="SMART" id="SM00034">
    <property type="entry name" value="CLECT"/>
    <property type="match status" value="1"/>
</dbReference>
<keyword evidence="2" id="KW-0812">Transmembrane</keyword>
<evidence type="ECO:0000259" key="3">
    <source>
        <dbReference type="PROSITE" id="PS50041"/>
    </source>
</evidence>
<dbReference type="AlphaFoldDB" id="C3XWN7"/>
<dbReference type="InterPro" id="IPR001304">
    <property type="entry name" value="C-type_lectin-like"/>
</dbReference>
<dbReference type="eggNOG" id="KOG4297">
    <property type="taxonomic scope" value="Eukaryota"/>
</dbReference>
<feature type="domain" description="C-type lectin" evidence="3">
    <location>
        <begin position="132"/>
        <end position="261"/>
    </location>
</feature>
<dbReference type="InParanoid" id="C3XWN7"/>
<feature type="region of interest" description="Disordered" evidence="1">
    <location>
        <begin position="78"/>
        <end position="126"/>
    </location>
</feature>
<keyword evidence="2" id="KW-1133">Transmembrane helix</keyword>
<feature type="region of interest" description="Disordered" evidence="1">
    <location>
        <begin position="270"/>
        <end position="318"/>
    </location>
</feature>
<evidence type="ECO:0000256" key="1">
    <source>
        <dbReference type="SAM" id="MobiDB-lite"/>
    </source>
</evidence>
<feature type="transmembrane region" description="Helical" evidence="2">
    <location>
        <begin position="32"/>
        <end position="53"/>
    </location>
</feature>
<dbReference type="SUPFAM" id="SSF56436">
    <property type="entry name" value="C-type lectin-like"/>
    <property type="match status" value="1"/>
</dbReference>
<proteinExistence type="predicted"/>
<organism>
    <name type="scientific">Branchiostoma floridae</name>
    <name type="common">Florida lancelet</name>
    <name type="synonym">Amphioxus</name>
    <dbReference type="NCBI Taxonomy" id="7739"/>
    <lineage>
        <taxon>Eukaryota</taxon>
        <taxon>Metazoa</taxon>
        <taxon>Chordata</taxon>
        <taxon>Cephalochordata</taxon>
        <taxon>Leptocardii</taxon>
        <taxon>Amphioxiformes</taxon>
        <taxon>Branchiostomatidae</taxon>
        <taxon>Branchiostoma</taxon>
    </lineage>
</organism>
<dbReference type="Gene3D" id="3.10.100.10">
    <property type="entry name" value="Mannose-Binding Protein A, subunit A"/>
    <property type="match status" value="1"/>
</dbReference>
<evidence type="ECO:0000256" key="2">
    <source>
        <dbReference type="SAM" id="Phobius"/>
    </source>
</evidence>
<dbReference type="PANTHER" id="PTHR22801:SF63">
    <property type="entry name" value="C-TYPE LECTIN DOMAIN-CONTAINING PROTEIN"/>
    <property type="match status" value="1"/>
</dbReference>
<dbReference type="PROSITE" id="PS50041">
    <property type="entry name" value="C_TYPE_LECTIN_2"/>
    <property type="match status" value="1"/>
</dbReference>
<dbReference type="FunFam" id="3.10.100.10:FF:000241">
    <property type="match status" value="1"/>
</dbReference>
<name>C3XWN7_BRAFL</name>
<gene>
    <name evidence="4" type="ORF">BRAFLDRAFT_88464</name>
</gene>
<dbReference type="InterPro" id="IPR050801">
    <property type="entry name" value="Ca-Dep_Lectins_ImmuneDev"/>
</dbReference>
<sequence length="318" mass="33894">MAAEKPPPETSDRKETYPNIYKKTNWSSRCKTIWLTVGGLVVAVIAIVLPFVVVNMTVVSEEIQKLTVRLTEIEHFIGPRGSASLGPPGPPGERGPMGPAGPKGEPGSVGPLPTLPGTQKKEPCPDDYSDGGNGICYKLCQSTLTFIKADETCRRSGGTLAMPRDAGSNRALQIPPFGRVLRAEGINTYQPWIGLSDLRREGHFEWMDGAPLGKNSPWLPGEPNDQTGLENCVEYSLELGWINRASLNDVPCSNRRPFICQFIPDFIGPRGSASLGPPGPPGERGPMGPAGPKGEPGSVGPLPTLPGTQKKGRAKPTG</sequence>
<keyword evidence="2" id="KW-0472">Membrane</keyword>
<reference evidence="4" key="1">
    <citation type="journal article" date="2008" name="Nature">
        <title>The amphioxus genome and the evolution of the chordate karyotype.</title>
        <authorList>
            <consortium name="US DOE Joint Genome Institute (JGI-PGF)"/>
            <person name="Putnam N.H."/>
            <person name="Butts T."/>
            <person name="Ferrier D.E.K."/>
            <person name="Furlong R.F."/>
            <person name="Hellsten U."/>
            <person name="Kawashima T."/>
            <person name="Robinson-Rechavi M."/>
            <person name="Shoguchi E."/>
            <person name="Terry A."/>
            <person name="Yu J.-K."/>
            <person name="Benito-Gutierrez E.L."/>
            <person name="Dubchak I."/>
            <person name="Garcia-Fernandez J."/>
            <person name="Gibson-Brown J.J."/>
            <person name="Grigoriev I.V."/>
            <person name="Horton A.C."/>
            <person name="de Jong P.J."/>
            <person name="Jurka J."/>
            <person name="Kapitonov V.V."/>
            <person name="Kohara Y."/>
            <person name="Kuroki Y."/>
            <person name="Lindquist E."/>
            <person name="Lucas S."/>
            <person name="Osoegawa K."/>
            <person name="Pennacchio L.A."/>
            <person name="Salamov A.A."/>
            <person name="Satou Y."/>
            <person name="Sauka-Spengler T."/>
            <person name="Schmutz J."/>
            <person name="Shin-I T."/>
            <person name="Toyoda A."/>
            <person name="Bronner-Fraser M."/>
            <person name="Fujiyama A."/>
            <person name="Holland L.Z."/>
            <person name="Holland P.W.H."/>
            <person name="Satoh N."/>
            <person name="Rokhsar D.S."/>
        </authorList>
    </citation>
    <scope>NUCLEOTIDE SEQUENCE [LARGE SCALE GENOMIC DNA]</scope>
    <source>
        <strain evidence="4">S238N-H82</strain>
        <tissue evidence="4">Testes</tissue>
    </source>
</reference>
<dbReference type="InterPro" id="IPR016186">
    <property type="entry name" value="C-type_lectin-like/link_sf"/>
</dbReference>
<accession>C3XWN7</accession>